<keyword evidence="2" id="KW-0813">Transport</keyword>
<reference evidence="6" key="1">
    <citation type="submission" date="2024-03" db="EMBL/GenBank/DDBJ databases">
        <title>Complete genome sequence of Mycoplasma gypis type strain B1/T1.</title>
        <authorList>
            <person name="Spergser J."/>
        </authorList>
    </citation>
    <scope>NUCLEOTIDE SEQUENCE [LARGE SCALE GENOMIC DNA]</scope>
    <source>
        <strain evidence="6">B1/T1</strain>
    </source>
</reference>
<evidence type="ECO:0000259" key="5">
    <source>
        <dbReference type="PROSITE" id="PS50893"/>
    </source>
</evidence>
<evidence type="ECO:0000256" key="2">
    <source>
        <dbReference type="ARBA" id="ARBA00022448"/>
    </source>
</evidence>
<evidence type="ECO:0000313" key="6">
    <source>
        <dbReference type="EMBL" id="WXL28432.1"/>
    </source>
</evidence>
<evidence type="ECO:0000256" key="3">
    <source>
        <dbReference type="ARBA" id="ARBA00022741"/>
    </source>
</evidence>
<dbReference type="PROSITE" id="PS00211">
    <property type="entry name" value="ABC_TRANSPORTER_1"/>
    <property type="match status" value="1"/>
</dbReference>
<dbReference type="PROSITE" id="PS50893">
    <property type="entry name" value="ABC_TRANSPORTER_2"/>
    <property type="match status" value="1"/>
</dbReference>
<organism evidence="6 7">
    <name type="scientific">[Mycoplasma] gypis</name>
    <dbReference type="NCBI Taxonomy" id="92404"/>
    <lineage>
        <taxon>Bacteria</taxon>
        <taxon>Bacillati</taxon>
        <taxon>Mycoplasmatota</taxon>
        <taxon>Mycoplasmoidales</taxon>
        <taxon>Metamycoplasmataceae</taxon>
        <taxon>Metamycoplasma</taxon>
    </lineage>
</organism>
<name>A0ABZ2RPP5_9BACT</name>
<proteinExistence type="inferred from homology"/>
<evidence type="ECO:0000256" key="4">
    <source>
        <dbReference type="ARBA" id="ARBA00022840"/>
    </source>
</evidence>
<dbReference type="Gene3D" id="3.40.50.300">
    <property type="entry name" value="P-loop containing nucleotide triphosphate hydrolases"/>
    <property type="match status" value="1"/>
</dbReference>
<dbReference type="InterPro" id="IPR003593">
    <property type="entry name" value="AAA+_ATPase"/>
</dbReference>
<dbReference type="InterPro" id="IPR027417">
    <property type="entry name" value="P-loop_NTPase"/>
</dbReference>
<dbReference type="PANTHER" id="PTHR42734:SF17">
    <property type="entry name" value="METAL TRANSPORT SYSTEM ATP-BINDING PROTEIN TM_0124-RELATED"/>
    <property type="match status" value="1"/>
</dbReference>
<dbReference type="InterPro" id="IPR050153">
    <property type="entry name" value="Metal_Ion_Import_ABC"/>
</dbReference>
<keyword evidence="3" id="KW-0547">Nucleotide-binding</keyword>
<dbReference type="GO" id="GO:0005524">
    <property type="term" value="F:ATP binding"/>
    <property type="evidence" value="ECO:0007669"/>
    <property type="project" value="UniProtKB-KW"/>
</dbReference>
<keyword evidence="7" id="KW-1185">Reference proteome</keyword>
<feature type="domain" description="ABC transporter" evidence="5">
    <location>
        <begin position="4"/>
        <end position="249"/>
    </location>
</feature>
<evidence type="ECO:0000313" key="7">
    <source>
        <dbReference type="Proteomes" id="UP001460679"/>
    </source>
</evidence>
<dbReference type="Proteomes" id="UP001460679">
    <property type="component" value="Chromosome"/>
</dbReference>
<evidence type="ECO:0000256" key="1">
    <source>
        <dbReference type="ARBA" id="ARBA00005417"/>
    </source>
</evidence>
<keyword evidence="4 6" id="KW-0067">ATP-binding</keyword>
<comment type="similarity">
    <text evidence="1">Belongs to the ABC transporter superfamily.</text>
</comment>
<dbReference type="EMBL" id="CP148066">
    <property type="protein sequence ID" value="WXL28432.1"/>
    <property type="molecule type" value="Genomic_DNA"/>
</dbReference>
<accession>A0ABZ2RPP5</accession>
<dbReference type="Pfam" id="PF00005">
    <property type="entry name" value="ABC_tran"/>
    <property type="match status" value="1"/>
</dbReference>
<dbReference type="InterPro" id="IPR017871">
    <property type="entry name" value="ABC_transporter-like_CS"/>
</dbReference>
<dbReference type="RefSeq" id="WP_240337677.1">
    <property type="nucleotide sequence ID" value="NZ_CP148066.1"/>
</dbReference>
<dbReference type="SMART" id="SM00382">
    <property type="entry name" value="AAA"/>
    <property type="match status" value="1"/>
</dbReference>
<dbReference type="PANTHER" id="PTHR42734">
    <property type="entry name" value="METAL TRANSPORT SYSTEM ATP-BINDING PROTEIN TM_0124-RELATED"/>
    <property type="match status" value="1"/>
</dbReference>
<dbReference type="InterPro" id="IPR003439">
    <property type="entry name" value="ABC_transporter-like_ATP-bd"/>
</dbReference>
<protein>
    <submittedName>
        <fullName evidence="6">ATP-binding cassette domain-containing protein</fullName>
    </submittedName>
</protein>
<dbReference type="SUPFAM" id="SSF52540">
    <property type="entry name" value="P-loop containing nucleoside triphosphate hydrolases"/>
    <property type="match status" value="1"/>
</dbReference>
<sequence>MKSVEFKNVTLKYPKTDQTILDNISFAIEPGQMIAIVGPSGIGKSTLFKSIVKNIIPIEGQILLNEKSIKELPEKDWRRLINEIGFLSQKPNLIITESVYKNITHSVSQYENKFYKLFSYLTVRQREEIFKTLDELDILDKAFFRVSDLSGGQQQRVEIAKLLIKKSQIILADEPTSNLDNSTSKDVLELLQKIKQNQHSTIIVNIHDLSLVHKYFDKVLALNNKQILFFENTKDVSLDKLQEAVKIHE</sequence>
<gene>
    <name evidence="6" type="ORF">WG616_00140</name>
</gene>